<dbReference type="InterPro" id="IPR006612">
    <property type="entry name" value="THAP_Znf"/>
</dbReference>
<dbReference type="GO" id="GO:0008270">
    <property type="term" value="F:zinc ion binding"/>
    <property type="evidence" value="ECO:0007669"/>
    <property type="project" value="UniProtKB-KW"/>
</dbReference>
<comment type="caution">
    <text evidence="7">The sequence shown here is derived from an EMBL/GenBank/DDBJ whole genome shotgun (WGS) entry which is preliminary data.</text>
</comment>
<proteinExistence type="predicted"/>
<dbReference type="SMART" id="SM00980">
    <property type="entry name" value="THAP"/>
    <property type="match status" value="1"/>
</dbReference>
<dbReference type="EMBL" id="JABSTR010000007">
    <property type="protein sequence ID" value="KAH9375655.1"/>
    <property type="molecule type" value="Genomic_DNA"/>
</dbReference>
<evidence type="ECO:0000256" key="3">
    <source>
        <dbReference type="ARBA" id="ARBA00022833"/>
    </source>
</evidence>
<evidence type="ECO:0000259" key="6">
    <source>
        <dbReference type="PROSITE" id="PS50950"/>
    </source>
</evidence>
<dbReference type="InterPro" id="IPR038441">
    <property type="entry name" value="THAP_Znf_sf"/>
</dbReference>
<sequence>MHWCSVKNCPSKTGSGVSFLAFPRDEVVRDKWVEFVRRSGRPEWVAKKSSELCSLHFSTECYSENPEYLARFNLSKGRAWIFPGSLPTILPGAPVAESAAATPKRRKRQVRTPIVYVTR</sequence>
<protein>
    <recommendedName>
        <fullName evidence="6">THAP-type domain-containing protein</fullName>
    </recommendedName>
</protein>
<evidence type="ECO:0000256" key="2">
    <source>
        <dbReference type="ARBA" id="ARBA00022771"/>
    </source>
</evidence>
<evidence type="ECO:0000256" key="4">
    <source>
        <dbReference type="ARBA" id="ARBA00023125"/>
    </source>
</evidence>
<reference evidence="7 8" key="1">
    <citation type="journal article" date="2020" name="Cell">
        <title>Large-Scale Comparative Analyses of Tick Genomes Elucidate Their Genetic Diversity and Vector Capacities.</title>
        <authorList>
            <consortium name="Tick Genome and Microbiome Consortium (TIGMIC)"/>
            <person name="Jia N."/>
            <person name="Wang J."/>
            <person name="Shi W."/>
            <person name="Du L."/>
            <person name="Sun Y."/>
            <person name="Zhan W."/>
            <person name="Jiang J.F."/>
            <person name="Wang Q."/>
            <person name="Zhang B."/>
            <person name="Ji P."/>
            <person name="Bell-Sakyi L."/>
            <person name="Cui X.M."/>
            <person name="Yuan T.T."/>
            <person name="Jiang B.G."/>
            <person name="Yang W.F."/>
            <person name="Lam T.T."/>
            <person name="Chang Q.C."/>
            <person name="Ding S.J."/>
            <person name="Wang X.J."/>
            <person name="Zhu J.G."/>
            <person name="Ruan X.D."/>
            <person name="Zhao L."/>
            <person name="Wei J.T."/>
            <person name="Ye R.Z."/>
            <person name="Que T.C."/>
            <person name="Du C.H."/>
            <person name="Zhou Y.H."/>
            <person name="Cheng J.X."/>
            <person name="Dai P.F."/>
            <person name="Guo W.B."/>
            <person name="Han X.H."/>
            <person name="Huang E.J."/>
            <person name="Li L.F."/>
            <person name="Wei W."/>
            <person name="Gao Y.C."/>
            <person name="Liu J.Z."/>
            <person name="Shao H.Z."/>
            <person name="Wang X."/>
            <person name="Wang C.C."/>
            <person name="Yang T.C."/>
            <person name="Huo Q.B."/>
            <person name="Li W."/>
            <person name="Chen H.Y."/>
            <person name="Chen S.E."/>
            <person name="Zhou L.G."/>
            <person name="Ni X.B."/>
            <person name="Tian J.H."/>
            <person name="Sheng Y."/>
            <person name="Liu T."/>
            <person name="Pan Y.S."/>
            <person name="Xia L.Y."/>
            <person name="Li J."/>
            <person name="Zhao F."/>
            <person name="Cao W.C."/>
        </authorList>
    </citation>
    <scope>NUCLEOTIDE SEQUENCE [LARGE SCALE GENOMIC DNA]</scope>
    <source>
        <strain evidence="7">HaeL-2018</strain>
    </source>
</reference>
<evidence type="ECO:0000313" key="7">
    <source>
        <dbReference type="EMBL" id="KAH9375655.1"/>
    </source>
</evidence>
<dbReference type="Pfam" id="PF05485">
    <property type="entry name" value="THAP"/>
    <property type="match status" value="1"/>
</dbReference>
<dbReference type="AlphaFoldDB" id="A0A9J6GM88"/>
<dbReference type="SMART" id="SM00692">
    <property type="entry name" value="DM3"/>
    <property type="match status" value="1"/>
</dbReference>
<evidence type="ECO:0000256" key="1">
    <source>
        <dbReference type="ARBA" id="ARBA00022723"/>
    </source>
</evidence>
<keyword evidence="8" id="KW-1185">Reference proteome</keyword>
<keyword evidence="4 5" id="KW-0238">DNA-binding</keyword>
<dbReference type="InterPro" id="IPR026516">
    <property type="entry name" value="THAP1/10"/>
</dbReference>
<keyword evidence="2 5" id="KW-0863">Zinc-finger</keyword>
<dbReference type="SUPFAM" id="SSF57716">
    <property type="entry name" value="Glucocorticoid receptor-like (DNA-binding domain)"/>
    <property type="match status" value="1"/>
</dbReference>
<name>A0A9J6GM88_HAELO</name>
<feature type="domain" description="THAP-type" evidence="6">
    <location>
        <begin position="1"/>
        <end position="90"/>
    </location>
</feature>
<dbReference type="GO" id="GO:0043565">
    <property type="term" value="F:sequence-specific DNA binding"/>
    <property type="evidence" value="ECO:0007669"/>
    <property type="project" value="InterPro"/>
</dbReference>
<dbReference type="PANTHER" id="PTHR46600:SF11">
    <property type="entry name" value="THAP DOMAIN-CONTAINING PROTEIN 10"/>
    <property type="match status" value="1"/>
</dbReference>
<evidence type="ECO:0000313" key="8">
    <source>
        <dbReference type="Proteomes" id="UP000821853"/>
    </source>
</evidence>
<keyword evidence="3" id="KW-0862">Zinc</keyword>
<dbReference type="PROSITE" id="PS50950">
    <property type="entry name" value="ZF_THAP"/>
    <property type="match status" value="1"/>
</dbReference>
<dbReference type="PANTHER" id="PTHR46600">
    <property type="entry name" value="THAP DOMAIN-CONTAINING"/>
    <property type="match status" value="1"/>
</dbReference>
<dbReference type="Proteomes" id="UP000821853">
    <property type="component" value="Chromosome 5"/>
</dbReference>
<dbReference type="OMA" id="TECYSEN"/>
<keyword evidence="1" id="KW-0479">Metal-binding</keyword>
<organism evidence="7 8">
    <name type="scientific">Haemaphysalis longicornis</name>
    <name type="common">Bush tick</name>
    <dbReference type="NCBI Taxonomy" id="44386"/>
    <lineage>
        <taxon>Eukaryota</taxon>
        <taxon>Metazoa</taxon>
        <taxon>Ecdysozoa</taxon>
        <taxon>Arthropoda</taxon>
        <taxon>Chelicerata</taxon>
        <taxon>Arachnida</taxon>
        <taxon>Acari</taxon>
        <taxon>Parasitiformes</taxon>
        <taxon>Ixodida</taxon>
        <taxon>Ixodoidea</taxon>
        <taxon>Ixodidae</taxon>
        <taxon>Haemaphysalinae</taxon>
        <taxon>Haemaphysalis</taxon>
    </lineage>
</organism>
<dbReference type="OrthoDB" id="5982876at2759"/>
<evidence type="ECO:0000256" key="5">
    <source>
        <dbReference type="PROSITE-ProRule" id="PRU00309"/>
    </source>
</evidence>
<dbReference type="VEuPathDB" id="VectorBase:HLOH_042294"/>
<dbReference type="Gene3D" id="6.20.210.20">
    <property type="entry name" value="THAP domain"/>
    <property type="match status" value="1"/>
</dbReference>
<accession>A0A9J6GM88</accession>
<gene>
    <name evidence="7" type="ORF">HPB48_010047</name>
</gene>